<dbReference type="GO" id="GO:0010499">
    <property type="term" value="P:proteasomal ubiquitin-independent protein catabolic process"/>
    <property type="evidence" value="ECO:0007669"/>
    <property type="project" value="TreeGrafter"/>
</dbReference>
<dbReference type="SUPFAM" id="SSF48371">
    <property type="entry name" value="ARM repeat"/>
    <property type="match status" value="1"/>
</dbReference>
<dbReference type="InParanoid" id="D8U030"/>
<dbReference type="STRING" id="3068.D8U030"/>
<evidence type="ECO:0000259" key="1">
    <source>
        <dbReference type="Pfam" id="PF11919"/>
    </source>
</evidence>
<dbReference type="EMBL" id="GL378348">
    <property type="protein sequence ID" value="EFJ46866.1"/>
    <property type="molecule type" value="Genomic_DNA"/>
</dbReference>
<dbReference type="InterPro" id="IPR035309">
    <property type="entry name" value="PSME4"/>
</dbReference>
<name>D8U030_VOLCA</name>
<protein>
    <recommendedName>
        <fullName evidence="1">Proteasome activator complex subunit 4 C-terminal domain-containing protein</fullName>
    </recommendedName>
</protein>
<dbReference type="KEGG" id="vcn:VOLCADRAFT_105328"/>
<dbReference type="Gene3D" id="1.25.10.10">
    <property type="entry name" value="Leucine-rich Repeat Variant"/>
    <property type="match status" value="1"/>
</dbReference>
<dbReference type="PANTHER" id="PTHR32170:SF3">
    <property type="entry name" value="PROTEASOME ACTIVATOR COMPLEX SUBUNIT 4"/>
    <property type="match status" value="1"/>
</dbReference>
<dbReference type="InterPro" id="IPR016024">
    <property type="entry name" value="ARM-type_fold"/>
</dbReference>
<feature type="domain" description="Proteasome activator complex subunit 4 C-terminal" evidence="1">
    <location>
        <begin position="190"/>
        <end position="279"/>
    </location>
</feature>
<sequence>MTRTGPELQKFAREFHATLLVVRSLSLNTHADGSVASAAAVSAGGGGTSGGSSSGGSGAAMLAAALDALSAAAVVEVPWSARAAALSYAQTLWFRHAPLLTPEQLRNLQEVVAARLQDAKAEVRTLAAATLSGLLRGTAPEDVTALRNRLLEKAAALFGGGGGSRRRRGGDAGPAAAAAAASSPQQLQLEKLGCVAGLSALLMSCPYDVPAWLPPVLMALVRAAGGAERDGAIRGEAGRALGEFRRTHEPESLEDLRAKMDPDDWDSFTQATGTASYFA</sequence>
<evidence type="ECO:0000313" key="2">
    <source>
        <dbReference type="EMBL" id="EFJ46866.1"/>
    </source>
</evidence>
<proteinExistence type="predicted"/>
<dbReference type="GO" id="GO:0070628">
    <property type="term" value="F:proteasome binding"/>
    <property type="evidence" value="ECO:0007669"/>
    <property type="project" value="InterPro"/>
</dbReference>
<dbReference type="GO" id="GO:0005634">
    <property type="term" value="C:nucleus"/>
    <property type="evidence" value="ECO:0007669"/>
    <property type="project" value="TreeGrafter"/>
</dbReference>
<dbReference type="GO" id="GO:0016504">
    <property type="term" value="F:peptidase activator activity"/>
    <property type="evidence" value="ECO:0007669"/>
    <property type="project" value="InterPro"/>
</dbReference>
<dbReference type="AlphaFoldDB" id="D8U030"/>
<dbReference type="Pfam" id="PF11919">
    <property type="entry name" value="PSME4_C"/>
    <property type="match status" value="1"/>
</dbReference>
<accession>D8U030</accession>
<organism evidence="3">
    <name type="scientific">Volvox carteri f. nagariensis</name>
    <dbReference type="NCBI Taxonomy" id="3068"/>
    <lineage>
        <taxon>Eukaryota</taxon>
        <taxon>Viridiplantae</taxon>
        <taxon>Chlorophyta</taxon>
        <taxon>core chlorophytes</taxon>
        <taxon>Chlorophyceae</taxon>
        <taxon>CS clade</taxon>
        <taxon>Chlamydomonadales</taxon>
        <taxon>Volvocaceae</taxon>
        <taxon>Volvox</taxon>
    </lineage>
</organism>
<evidence type="ECO:0000313" key="3">
    <source>
        <dbReference type="Proteomes" id="UP000001058"/>
    </source>
</evidence>
<dbReference type="RefSeq" id="XP_002952075.1">
    <property type="nucleotide sequence ID" value="XM_002952029.1"/>
</dbReference>
<dbReference type="InterPro" id="IPR021843">
    <property type="entry name" value="PSME4_C"/>
</dbReference>
<reference evidence="2 3" key="1">
    <citation type="journal article" date="2010" name="Science">
        <title>Genomic analysis of organismal complexity in the multicellular green alga Volvox carteri.</title>
        <authorList>
            <person name="Prochnik S.E."/>
            <person name="Umen J."/>
            <person name="Nedelcu A.M."/>
            <person name="Hallmann A."/>
            <person name="Miller S.M."/>
            <person name="Nishii I."/>
            <person name="Ferris P."/>
            <person name="Kuo A."/>
            <person name="Mitros T."/>
            <person name="Fritz-Laylin L.K."/>
            <person name="Hellsten U."/>
            <person name="Chapman J."/>
            <person name="Simakov O."/>
            <person name="Rensing S.A."/>
            <person name="Terry A."/>
            <person name="Pangilinan J."/>
            <person name="Kapitonov V."/>
            <person name="Jurka J."/>
            <person name="Salamov A."/>
            <person name="Shapiro H."/>
            <person name="Schmutz J."/>
            <person name="Grimwood J."/>
            <person name="Lindquist E."/>
            <person name="Lucas S."/>
            <person name="Grigoriev I.V."/>
            <person name="Schmitt R."/>
            <person name="Kirk D."/>
            <person name="Rokhsar D.S."/>
        </authorList>
    </citation>
    <scope>NUCLEOTIDE SEQUENCE [LARGE SCALE GENOMIC DNA]</scope>
    <source>
        <strain evidence="3">f. Nagariensis / Eve</strain>
    </source>
</reference>
<dbReference type="InterPro" id="IPR011989">
    <property type="entry name" value="ARM-like"/>
</dbReference>
<keyword evidence="3" id="KW-1185">Reference proteome</keyword>
<gene>
    <name evidence="2" type="ORF">VOLCADRAFT_105328</name>
</gene>
<dbReference type="PANTHER" id="PTHR32170">
    <property type="entry name" value="PROTEASOME ACTIVATOR COMPLEX SUBUNIT 4"/>
    <property type="match status" value="1"/>
</dbReference>
<dbReference type="eggNOG" id="KOG1851">
    <property type="taxonomic scope" value="Eukaryota"/>
</dbReference>
<dbReference type="GO" id="GO:0005829">
    <property type="term" value="C:cytosol"/>
    <property type="evidence" value="ECO:0007669"/>
    <property type="project" value="TreeGrafter"/>
</dbReference>
<dbReference type="Proteomes" id="UP000001058">
    <property type="component" value="Unassembled WGS sequence"/>
</dbReference>
<dbReference type="OrthoDB" id="17907at2759"/>
<dbReference type="GeneID" id="9628325"/>